<name>A0ABT8BQV3_9VIBR</name>
<dbReference type="Gene3D" id="3.40.190.10">
    <property type="entry name" value="Periplasmic binding protein-like II"/>
    <property type="match status" value="2"/>
</dbReference>
<organism evidence="3 4">
    <name type="scientific">Vibrio ostreicida</name>
    <dbReference type="NCBI Taxonomy" id="526588"/>
    <lineage>
        <taxon>Bacteria</taxon>
        <taxon>Pseudomonadati</taxon>
        <taxon>Pseudomonadota</taxon>
        <taxon>Gammaproteobacteria</taxon>
        <taxon>Vibrionales</taxon>
        <taxon>Vibrionaceae</taxon>
        <taxon>Vibrio</taxon>
    </lineage>
</organism>
<dbReference type="InterPro" id="IPR001638">
    <property type="entry name" value="Solute-binding_3/MltF_N"/>
</dbReference>
<dbReference type="PANTHER" id="PTHR38834">
    <property type="entry name" value="PERIPLASMIC SUBSTRATE BINDING PROTEIN FAMILY 3"/>
    <property type="match status" value="1"/>
</dbReference>
<protein>
    <submittedName>
        <fullName evidence="3">Transporter substrate-binding domain-containing protein</fullName>
    </submittedName>
</protein>
<feature type="domain" description="Solute-binding protein family 3/N-terminal" evidence="2">
    <location>
        <begin position="29"/>
        <end position="253"/>
    </location>
</feature>
<keyword evidence="1" id="KW-0732">Signal</keyword>
<keyword evidence="4" id="KW-1185">Reference proteome</keyword>
<evidence type="ECO:0000313" key="4">
    <source>
        <dbReference type="Proteomes" id="UP001238540"/>
    </source>
</evidence>
<sequence length="253" mass="29216">MLRPLSLFFLLFFSFVSNAELPPSDPWFELTFITEEYHPLNFIDSSGQLTGLSVEVLLGAAKHANSQLSRIDIQVIPWARGYKYALNNKGSVLFATSRKPERESLFLWVGPISQGTPSFLIARKERNITIQKRADLSQYRIGVVRGDSLEKRLEKLNIPDKNIVRIHSKALLARQLDKGRIDLWASNWTGAQAQFSDLDLDVNSFERVYTFQYNDNYFSLNRETPRQLVQEMQSALDSFKKTTEYQQILNQFK</sequence>
<dbReference type="SUPFAM" id="SSF53850">
    <property type="entry name" value="Periplasmic binding protein-like II"/>
    <property type="match status" value="1"/>
</dbReference>
<proteinExistence type="predicted"/>
<evidence type="ECO:0000256" key="1">
    <source>
        <dbReference type="SAM" id="SignalP"/>
    </source>
</evidence>
<feature type="signal peptide" evidence="1">
    <location>
        <begin position="1"/>
        <end position="19"/>
    </location>
</feature>
<evidence type="ECO:0000259" key="2">
    <source>
        <dbReference type="SMART" id="SM00062"/>
    </source>
</evidence>
<comment type="caution">
    <text evidence="3">The sequence shown here is derived from an EMBL/GenBank/DDBJ whole genome shotgun (WGS) entry which is preliminary data.</text>
</comment>
<dbReference type="PANTHER" id="PTHR38834:SF3">
    <property type="entry name" value="SOLUTE-BINDING PROTEIN FAMILY 3_N-TERMINAL DOMAIN-CONTAINING PROTEIN"/>
    <property type="match status" value="1"/>
</dbReference>
<dbReference type="SMART" id="SM00062">
    <property type="entry name" value="PBPb"/>
    <property type="match status" value="1"/>
</dbReference>
<feature type="chain" id="PRO_5047492607" evidence="1">
    <location>
        <begin position="20"/>
        <end position="253"/>
    </location>
</feature>
<dbReference type="Proteomes" id="UP001238540">
    <property type="component" value="Unassembled WGS sequence"/>
</dbReference>
<dbReference type="RefSeq" id="WP_170882412.1">
    <property type="nucleotide sequence ID" value="NZ_JAUFQC010000001.1"/>
</dbReference>
<reference evidence="4" key="1">
    <citation type="journal article" date="2019" name="Int. J. Syst. Evol. Microbiol.">
        <title>The Global Catalogue of Microorganisms (GCM) 10K type strain sequencing project: providing services to taxonomists for standard genome sequencing and annotation.</title>
        <authorList>
            <consortium name="The Broad Institute Genomics Platform"/>
            <consortium name="The Broad Institute Genome Sequencing Center for Infectious Disease"/>
            <person name="Wu L."/>
            <person name="Ma J."/>
        </authorList>
    </citation>
    <scope>NUCLEOTIDE SEQUENCE [LARGE SCALE GENOMIC DNA]</scope>
    <source>
        <strain evidence="4">CECT 7398</strain>
    </source>
</reference>
<accession>A0ABT8BQV3</accession>
<evidence type="ECO:0000313" key="3">
    <source>
        <dbReference type="EMBL" id="MDN3609480.1"/>
    </source>
</evidence>
<dbReference type="Pfam" id="PF00497">
    <property type="entry name" value="SBP_bac_3"/>
    <property type="match status" value="1"/>
</dbReference>
<gene>
    <name evidence="3" type="ORF">QWZ16_07155</name>
</gene>
<dbReference type="EMBL" id="JAUFQC010000001">
    <property type="protein sequence ID" value="MDN3609480.1"/>
    <property type="molecule type" value="Genomic_DNA"/>
</dbReference>